<name>A0A1Y5F5W6_9BACT</name>
<proteinExistence type="predicted"/>
<sequence>MSRKLFFMFILLGLSSCQRSSQISIDQFCSDLNILLIQRNVVTSNILNISTTRTESGGPYIPQMVTNCSDVKCDIKPLTCTGIGCSRVNKKREPILKYQPNHPDSMKNGYVAYPDINLAEEKLKLDKIELAINYLMKSMPMKYDFFFSKESKKYFTKYPMLNHQMNFRKLIKTGR</sequence>
<evidence type="ECO:0000313" key="2">
    <source>
        <dbReference type="Proteomes" id="UP000196531"/>
    </source>
</evidence>
<dbReference type="PROSITE" id="PS51257">
    <property type="entry name" value="PROKAR_LIPOPROTEIN"/>
    <property type="match status" value="1"/>
</dbReference>
<dbReference type="EMBL" id="MAAO01000006">
    <property type="protein sequence ID" value="OUR96283.1"/>
    <property type="molecule type" value="Genomic_DNA"/>
</dbReference>
<gene>
    <name evidence="1" type="ORF">A9Q84_07960</name>
</gene>
<dbReference type="AlphaFoldDB" id="A0A1Y5F5W6"/>
<protein>
    <recommendedName>
        <fullName evidence="3">Lipoprotein</fullName>
    </recommendedName>
</protein>
<organism evidence="1 2">
    <name type="scientific">Halobacteriovorax marinus</name>
    <dbReference type="NCBI Taxonomy" id="97084"/>
    <lineage>
        <taxon>Bacteria</taxon>
        <taxon>Pseudomonadati</taxon>
        <taxon>Bdellovibrionota</taxon>
        <taxon>Bacteriovoracia</taxon>
        <taxon>Bacteriovoracales</taxon>
        <taxon>Halobacteriovoraceae</taxon>
        <taxon>Halobacteriovorax</taxon>
    </lineage>
</organism>
<dbReference type="Proteomes" id="UP000196531">
    <property type="component" value="Unassembled WGS sequence"/>
</dbReference>
<reference evidence="2" key="1">
    <citation type="journal article" date="2017" name="Proc. Natl. Acad. Sci. U.S.A.">
        <title>Simulation of Deepwater Horizon oil plume reveals substrate specialization within a complex community of hydrocarbon-degraders.</title>
        <authorList>
            <person name="Hu P."/>
            <person name="Dubinsky E.A."/>
            <person name="Probst A.J."/>
            <person name="Wang J."/>
            <person name="Sieber C.M.K."/>
            <person name="Tom L.M."/>
            <person name="Gardinali P."/>
            <person name="Banfield J.F."/>
            <person name="Atlas R.M."/>
            <person name="Andersen G.L."/>
        </authorList>
    </citation>
    <scope>NUCLEOTIDE SEQUENCE [LARGE SCALE GENOMIC DNA]</scope>
</reference>
<evidence type="ECO:0000313" key="1">
    <source>
        <dbReference type="EMBL" id="OUR96283.1"/>
    </source>
</evidence>
<accession>A0A1Y5F5W6</accession>
<comment type="caution">
    <text evidence="1">The sequence shown here is derived from an EMBL/GenBank/DDBJ whole genome shotgun (WGS) entry which is preliminary data.</text>
</comment>
<evidence type="ECO:0008006" key="3">
    <source>
        <dbReference type="Google" id="ProtNLM"/>
    </source>
</evidence>